<organism evidence="1 2">
    <name type="scientific">Streblomastix strix</name>
    <dbReference type="NCBI Taxonomy" id="222440"/>
    <lineage>
        <taxon>Eukaryota</taxon>
        <taxon>Metamonada</taxon>
        <taxon>Preaxostyla</taxon>
        <taxon>Oxymonadida</taxon>
        <taxon>Streblomastigidae</taxon>
        <taxon>Streblomastix</taxon>
    </lineage>
</organism>
<dbReference type="EMBL" id="SNRW01042336">
    <property type="protein sequence ID" value="KAA6332769.1"/>
    <property type="molecule type" value="Genomic_DNA"/>
</dbReference>
<accession>A0A5J4RGJ6</accession>
<dbReference type="InterPro" id="IPR035979">
    <property type="entry name" value="RBD_domain_sf"/>
</dbReference>
<evidence type="ECO:0000313" key="2">
    <source>
        <dbReference type="Proteomes" id="UP000324800"/>
    </source>
</evidence>
<reference evidence="1 2" key="1">
    <citation type="submission" date="2019-03" db="EMBL/GenBank/DDBJ databases">
        <title>Single cell metagenomics reveals metabolic interactions within the superorganism composed of flagellate Streblomastix strix and complex community of Bacteroidetes bacteria on its surface.</title>
        <authorList>
            <person name="Treitli S.C."/>
            <person name="Kolisko M."/>
            <person name="Husnik F."/>
            <person name="Keeling P."/>
            <person name="Hampl V."/>
        </authorList>
    </citation>
    <scope>NUCLEOTIDE SEQUENCE [LARGE SCALE GENOMIC DNA]</scope>
    <source>
        <strain evidence="1">ST1C</strain>
    </source>
</reference>
<evidence type="ECO:0000313" key="1">
    <source>
        <dbReference type="EMBL" id="KAA6332769.1"/>
    </source>
</evidence>
<sequence>MKKLHSTAQPFQPQKQQPIKPFKERIICVEQPPPQTDTDHYQTKTILQRSICVSGEIDKIDDVNLWSFLGRRGKLVQITLKYDELTQKQKNYCYAEYATDIDVERTLLPGQNQSWNSINVWLEKMLQTKSLVVFGIREQLTLKELLTEAWHDYQ</sequence>
<dbReference type="Proteomes" id="UP000324800">
    <property type="component" value="Unassembled WGS sequence"/>
</dbReference>
<dbReference type="Gene3D" id="3.30.70.330">
    <property type="match status" value="1"/>
</dbReference>
<dbReference type="GO" id="GO:0003676">
    <property type="term" value="F:nucleic acid binding"/>
    <property type="evidence" value="ECO:0007669"/>
    <property type="project" value="InterPro"/>
</dbReference>
<feature type="non-terminal residue" evidence="1">
    <location>
        <position position="154"/>
    </location>
</feature>
<name>A0A5J4RGJ6_9EUKA</name>
<dbReference type="SUPFAM" id="SSF54928">
    <property type="entry name" value="RNA-binding domain, RBD"/>
    <property type="match status" value="1"/>
</dbReference>
<dbReference type="AlphaFoldDB" id="A0A5J4RGJ6"/>
<comment type="caution">
    <text evidence="1">The sequence shown here is derived from an EMBL/GenBank/DDBJ whole genome shotgun (WGS) entry which is preliminary data.</text>
</comment>
<proteinExistence type="predicted"/>
<dbReference type="InterPro" id="IPR012677">
    <property type="entry name" value="Nucleotide-bd_a/b_plait_sf"/>
</dbReference>
<gene>
    <name evidence="1" type="ORF">EZS28_053240</name>
</gene>
<protein>
    <submittedName>
        <fullName evidence="1">Uncharacterized protein</fullName>
    </submittedName>
</protein>